<reference evidence="4" key="1">
    <citation type="submission" date="2020-10" db="EMBL/GenBank/DDBJ databases">
        <authorList>
            <person name="Gilroy R."/>
        </authorList>
    </citation>
    <scope>NUCLEOTIDE SEQUENCE</scope>
    <source>
        <strain evidence="4">4509</strain>
    </source>
</reference>
<gene>
    <name evidence="4" type="ORF">IAD19_06740</name>
</gene>
<evidence type="ECO:0000256" key="1">
    <source>
        <dbReference type="ARBA" id="ARBA00022603"/>
    </source>
</evidence>
<dbReference type="GO" id="GO:0032259">
    <property type="term" value="P:methylation"/>
    <property type="evidence" value="ECO:0007669"/>
    <property type="project" value="UniProtKB-KW"/>
</dbReference>
<protein>
    <submittedName>
        <fullName evidence="4">Class I SAM-dependent methyltransferase</fullName>
    </submittedName>
</protein>
<evidence type="ECO:0000313" key="4">
    <source>
        <dbReference type="EMBL" id="HIU42234.1"/>
    </source>
</evidence>
<keyword evidence="2" id="KW-0808">Transferase</keyword>
<feature type="domain" description="Methyltransferase" evidence="3">
    <location>
        <begin position="44"/>
        <end position="136"/>
    </location>
</feature>
<evidence type="ECO:0000259" key="3">
    <source>
        <dbReference type="Pfam" id="PF13649"/>
    </source>
</evidence>
<dbReference type="Gene3D" id="3.40.50.150">
    <property type="entry name" value="Vaccinia Virus protein VP39"/>
    <property type="match status" value="1"/>
</dbReference>
<dbReference type="Proteomes" id="UP000824082">
    <property type="component" value="Unassembled WGS sequence"/>
</dbReference>
<evidence type="ECO:0000256" key="2">
    <source>
        <dbReference type="ARBA" id="ARBA00022679"/>
    </source>
</evidence>
<dbReference type="AlphaFoldDB" id="A0A9D1LJN0"/>
<dbReference type="GO" id="GO:0008168">
    <property type="term" value="F:methyltransferase activity"/>
    <property type="evidence" value="ECO:0007669"/>
    <property type="project" value="UniProtKB-KW"/>
</dbReference>
<sequence>MSQPAFSPKEYDQKIQSVLPYCQEFYRQVVDTVKVLDYPSLSWLDLGCGTGKMGEAAFSAFAPKRFVFWDQSPEMIAIAKSRFADANAQFVTASLLDLHCREEFNVITAIQVNHYLPPEERRKAIANAYQALQPGGVFFTFENFAPNSRTGQQLALKRWGAYQVAQGRSAQQVKGHLARYDKDYFPISLSAHLQLLQDCGFQTAELLWLSYLQVGLFGIK</sequence>
<organism evidence="4 5">
    <name type="scientific">Candidatus Egerieicola faecale</name>
    <dbReference type="NCBI Taxonomy" id="2840774"/>
    <lineage>
        <taxon>Bacteria</taxon>
        <taxon>Bacillati</taxon>
        <taxon>Bacillota</taxon>
        <taxon>Clostridia</taxon>
        <taxon>Eubacteriales</taxon>
        <taxon>Oscillospiraceae</taxon>
        <taxon>Oscillospiraceae incertae sedis</taxon>
        <taxon>Candidatus Egerieicola</taxon>
    </lineage>
</organism>
<dbReference type="InterPro" id="IPR029063">
    <property type="entry name" value="SAM-dependent_MTases_sf"/>
</dbReference>
<accession>A0A9D1LJN0</accession>
<name>A0A9D1LJN0_9FIRM</name>
<dbReference type="InterPro" id="IPR041698">
    <property type="entry name" value="Methyltransf_25"/>
</dbReference>
<dbReference type="CDD" id="cd02440">
    <property type="entry name" value="AdoMet_MTases"/>
    <property type="match status" value="1"/>
</dbReference>
<dbReference type="EMBL" id="DVMX01000131">
    <property type="protein sequence ID" value="HIU42234.1"/>
    <property type="molecule type" value="Genomic_DNA"/>
</dbReference>
<dbReference type="PANTHER" id="PTHR43861:SF1">
    <property type="entry name" value="TRANS-ACONITATE 2-METHYLTRANSFERASE"/>
    <property type="match status" value="1"/>
</dbReference>
<dbReference type="PANTHER" id="PTHR43861">
    <property type="entry name" value="TRANS-ACONITATE 2-METHYLTRANSFERASE-RELATED"/>
    <property type="match status" value="1"/>
</dbReference>
<evidence type="ECO:0000313" key="5">
    <source>
        <dbReference type="Proteomes" id="UP000824082"/>
    </source>
</evidence>
<comment type="caution">
    <text evidence="4">The sequence shown here is derived from an EMBL/GenBank/DDBJ whole genome shotgun (WGS) entry which is preliminary data.</text>
</comment>
<reference evidence="4" key="2">
    <citation type="journal article" date="2021" name="PeerJ">
        <title>Extensive microbial diversity within the chicken gut microbiome revealed by metagenomics and culture.</title>
        <authorList>
            <person name="Gilroy R."/>
            <person name="Ravi A."/>
            <person name="Getino M."/>
            <person name="Pursley I."/>
            <person name="Horton D.L."/>
            <person name="Alikhan N.F."/>
            <person name="Baker D."/>
            <person name="Gharbi K."/>
            <person name="Hall N."/>
            <person name="Watson M."/>
            <person name="Adriaenssens E.M."/>
            <person name="Foster-Nyarko E."/>
            <person name="Jarju S."/>
            <person name="Secka A."/>
            <person name="Antonio M."/>
            <person name="Oren A."/>
            <person name="Chaudhuri R.R."/>
            <person name="La Ragione R."/>
            <person name="Hildebrand F."/>
            <person name="Pallen M.J."/>
        </authorList>
    </citation>
    <scope>NUCLEOTIDE SEQUENCE</scope>
    <source>
        <strain evidence="4">4509</strain>
    </source>
</reference>
<proteinExistence type="predicted"/>
<dbReference type="SUPFAM" id="SSF53335">
    <property type="entry name" value="S-adenosyl-L-methionine-dependent methyltransferases"/>
    <property type="match status" value="1"/>
</dbReference>
<keyword evidence="1 4" id="KW-0489">Methyltransferase</keyword>
<dbReference type="Pfam" id="PF13649">
    <property type="entry name" value="Methyltransf_25"/>
    <property type="match status" value="1"/>
</dbReference>